<dbReference type="InterPro" id="IPR029039">
    <property type="entry name" value="Flavoprotein-like_sf"/>
</dbReference>
<protein>
    <submittedName>
        <fullName evidence="2">Flavodoxin domain protein</fullName>
    </submittedName>
</protein>
<dbReference type="GO" id="GO:0070819">
    <property type="term" value="F:menaquinone-dependent protoporphyrinogen oxidase activity"/>
    <property type="evidence" value="ECO:0007669"/>
    <property type="project" value="TreeGrafter"/>
</dbReference>
<dbReference type="KEGG" id="camy:CSUIS_1578"/>
<feature type="domain" description="Flavodoxin-like" evidence="1">
    <location>
        <begin position="5"/>
        <end position="166"/>
    </location>
</feature>
<dbReference type="InterPro" id="IPR052200">
    <property type="entry name" value="Protoporphyrinogen_IX_DH"/>
</dbReference>
<evidence type="ECO:0000313" key="3">
    <source>
        <dbReference type="Proteomes" id="UP000194260"/>
    </source>
</evidence>
<name>A0A1X9SYU8_9BACT</name>
<dbReference type="AlphaFoldDB" id="A0A1X9SYU8"/>
<dbReference type="Pfam" id="PF12641">
    <property type="entry name" value="Flavodoxin_3"/>
    <property type="match status" value="1"/>
</dbReference>
<dbReference type="PANTHER" id="PTHR38030:SF2">
    <property type="entry name" value="PROTOPORPHYRINOGEN IX DEHYDROGENASE [QUINONE]"/>
    <property type="match status" value="1"/>
</dbReference>
<dbReference type="InterPro" id="IPR008254">
    <property type="entry name" value="Flavodoxin/NO_synth"/>
</dbReference>
<dbReference type="Gene3D" id="3.40.50.360">
    <property type="match status" value="1"/>
</dbReference>
<dbReference type="Proteomes" id="UP000194260">
    <property type="component" value="Chromosome"/>
</dbReference>
<dbReference type="PANTHER" id="PTHR38030">
    <property type="entry name" value="PROTOPORPHYRINOGEN IX DEHYDROGENASE [MENAQUINONE]"/>
    <property type="match status" value="1"/>
</dbReference>
<dbReference type="GO" id="GO:0010181">
    <property type="term" value="F:FMN binding"/>
    <property type="evidence" value="ECO:0007669"/>
    <property type="project" value="InterPro"/>
</dbReference>
<proteinExistence type="predicted"/>
<dbReference type="SUPFAM" id="SSF52218">
    <property type="entry name" value="Flavoproteins"/>
    <property type="match status" value="1"/>
</dbReference>
<gene>
    <name evidence="2" type="ORF">CSUIS_1578</name>
</gene>
<evidence type="ECO:0000313" key="2">
    <source>
        <dbReference type="EMBL" id="ARR01356.1"/>
    </source>
</evidence>
<dbReference type="RefSeq" id="WP_086298428.1">
    <property type="nucleotide sequence ID" value="NZ_CP018789.1"/>
</dbReference>
<evidence type="ECO:0000259" key="1">
    <source>
        <dbReference type="Pfam" id="PF12641"/>
    </source>
</evidence>
<dbReference type="GO" id="GO:0006783">
    <property type="term" value="P:heme biosynthetic process"/>
    <property type="evidence" value="ECO:0007669"/>
    <property type="project" value="TreeGrafter"/>
</dbReference>
<dbReference type="STRING" id="1660073.CSUIS_1578"/>
<sequence>MKKIVIVSSLTENTKKVANSIASALNCKSINYTQISLQELENYDFIAIGFYIDKGDMDSDFKGFTSQIRSKKIGLFITMGGDTNSEYAKNAIDGFKAKFISQGNEILVTFYSQGAIDPKIIEKMREMAKIYPNDKRYKITPEKEARWLQASTHPDKTDLENAKNAFLALKI</sequence>
<accession>A0A1X9SYU8</accession>
<dbReference type="EMBL" id="CP018789">
    <property type="protein sequence ID" value="ARR01356.1"/>
    <property type="molecule type" value="Genomic_DNA"/>
</dbReference>
<reference evidence="3" key="1">
    <citation type="journal article" date="2017" name="Genome Biol. Evol.">
        <title>Comparative Genomic Analysis Identifies a Campylobacter Clade Deficient in Selenium Metabolism.</title>
        <authorList>
            <person name="Miller W.G."/>
            <person name="Yee E."/>
            <person name="Lopes B.S."/>
            <person name="Chapman M.H."/>
            <person name="Huynh S."/>
            <person name="Bono J.L."/>
            <person name="Parker C.T."/>
            <person name="Strachan N.J.C."/>
            <person name="Forbes K.J."/>
        </authorList>
    </citation>
    <scope>NUCLEOTIDE SEQUENCE [LARGE SCALE GENOMIC DNA]</scope>
    <source>
        <strain evidence="3">RM6137</strain>
    </source>
</reference>
<organism evidence="2 3">
    <name type="scientific">Campylobacter porcelli</name>
    <dbReference type="NCBI Taxonomy" id="1660073"/>
    <lineage>
        <taxon>Bacteria</taxon>
        <taxon>Pseudomonadati</taxon>
        <taxon>Campylobacterota</taxon>
        <taxon>Epsilonproteobacteria</taxon>
        <taxon>Campylobacterales</taxon>
        <taxon>Campylobacteraceae</taxon>
        <taxon>Campylobacter</taxon>
    </lineage>
</organism>